<reference evidence="2" key="1">
    <citation type="submission" date="2022-09" db="EMBL/GenBank/DDBJ databases">
        <title>Haloadaptaus new haloarchaeum isolated from saline soil.</title>
        <authorList>
            <person name="Duran-Viseras A."/>
            <person name="Sanchez-Porro C."/>
            <person name="Ventosa A."/>
        </authorList>
    </citation>
    <scope>NUCLEOTIDE SEQUENCE</scope>
    <source>
        <strain evidence="2">F3-133</strain>
    </source>
</reference>
<dbReference type="EMBL" id="RKLV01000001">
    <property type="protein sequence ID" value="MCX2818014.1"/>
    <property type="molecule type" value="Genomic_DNA"/>
</dbReference>
<evidence type="ECO:0000313" key="2">
    <source>
        <dbReference type="EMBL" id="MCX2818014.1"/>
    </source>
</evidence>
<dbReference type="Proteomes" id="UP001149411">
    <property type="component" value="Unassembled WGS sequence"/>
</dbReference>
<sequence length="180" mass="19881">MSLVCSLAGHDWGEERVETERDEARGQVAVTEREYRECTRCGERRIISENTEVRPTADNREETDETPVKETEASDAQTEMEEEEKSTFAPSDGFDTDETEDAAIIEDTEMEGVTEPGEVEGDEDGVQSRVRESTGAEVTRETTPDGDEDYVCPDCGFSTSDPSLRAGDICPDCGGYLEET</sequence>
<accession>A0A9Q4GFC6</accession>
<feature type="region of interest" description="Disordered" evidence="1">
    <location>
        <begin position="48"/>
        <end position="149"/>
    </location>
</feature>
<feature type="compositionally biased region" description="Acidic residues" evidence="1">
    <location>
        <begin position="94"/>
        <end position="125"/>
    </location>
</feature>
<keyword evidence="3" id="KW-1185">Reference proteome</keyword>
<proteinExistence type="predicted"/>
<dbReference type="AlphaFoldDB" id="A0A9Q4GFC6"/>
<dbReference type="InterPro" id="IPR055519">
    <property type="entry name" value="DUF7093"/>
</dbReference>
<protein>
    <submittedName>
        <fullName evidence="2">Uncharacterized protein</fullName>
    </submittedName>
</protein>
<comment type="caution">
    <text evidence="2">The sequence shown here is derived from an EMBL/GenBank/DDBJ whole genome shotgun (WGS) entry which is preliminary data.</text>
</comment>
<feature type="compositionally biased region" description="Basic and acidic residues" evidence="1">
    <location>
        <begin position="129"/>
        <end position="143"/>
    </location>
</feature>
<organism evidence="2 3">
    <name type="scientific">Halorutilus salinus</name>
    <dbReference type="NCBI Taxonomy" id="2487751"/>
    <lineage>
        <taxon>Archaea</taxon>
        <taxon>Methanobacteriati</taxon>
        <taxon>Methanobacteriota</taxon>
        <taxon>Stenosarchaea group</taxon>
        <taxon>Halobacteria</taxon>
        <taxon>Halorutilales</taxon>
        <taxon>Halorutilaceae</taxon>
        <taxon>Halorutilus</taxon>
    </lineage>
</organism>
<gene>
    <name evidence="2" type="ORF">EGH25_01405</name>
</gene>
<dbReference type="Pfam" id="PF23373">
    <property type="entry name" value="DUF7093"/>
    <property type="match status" value="1"/>
</dbReference>
<evidence type="ECO:0000313" key="3">
    <source>
        <dbReference type="Proteomes" id="UP001149411"/>
    </source>
</evidence>
<name>A0A9Q4GFC6_9EURY</name>
<dbReference type="RefSeq" id="WP_266085608.1">
    <property type="nucleotide sequence ID" value="NZ_RKLV01000001.1"/>
</dbReference>
<feature type="compositionally biased region" description="Basic and acidic residues" evidence="1">
    <location>
        <begin position="48"/>
        <end position="72"/>
    </location>
</feature>
<evidence type="ECO:0000256" key="1">
    <source>
        <dbReference type="SAM" id="MobiDB-lite"/>
    </source>
</evidence>